<accession>L8HEJ8</accession>
<keyword evidence="2" id="KW-1185">Reference proteome</keyword>
<dbReference type="Proteomes" id="UP000011083">
    <property type="component" value="Unassembled WGS sequence"/>
</dbReference>
<protein>
    <submittedName>
        <fullName evidence="1">Uncharacterized protein</fullName>
    </submittedName>
</protein>
<proteinExistence type="predicted"/>
<dbReference type="AlphaFoldDB" id="L8HEJ8"/>
<reference evidence="1 2" key="1">
    <citation type="journal article" date="2013" name="Genome Biol.">
        <title>Genome of Acanthamoeba castellanii highlights extensive lateral gene transfer and early evolution of tyrosine kinase signaling.</title>
        <authorList>
            <person name="Clarke M."/>
            <person name="Lohan A.J."/>
            <person name="Liu B."/>
            <person name="Lagkouvardos I."/>
            <person name="Roy S."/>
            <person name="Zafar N."/>
            <person name="Bertelli C."/>
            <person name="Schilde C."/>
            <person name="Kianianmomeni A."/>
            <person name="Burglin T.R."/>
            <person name="Frech C."/>
            <person name="Turcotte B."/>
            <person name="Kopec K.O."/>
            <person name="Synnott J.M."/>
            <person name="Choo C."/>
            <person name="Paponov I."/>
            <person name="Finkler A."/>
            <person name="Soon Heng Tan C."/>
            <person name="Hutchins A.P."/>
            <person name="Weinmeier T."/>
            <person name="Rattei T."/>
            <person name="Chu J.S."/>
            <person name="Gimenez G."/>
            <person name="Irimia M."/>
            <person name="Rigden D.J."/>
            <person name="Fitzpatrick D.A."/>
            <person name="Lorenzo-Morales J."/>
            <person name="Bateman A."/>
            <person name="Chiu C.H."/>
            <person name="Tang P."/>
            <person name="Hegemann P."/>
            <person name="Fromm H."/>
            <person name="Raoult D."/>
            <person name="Greub G."/>
            <person name="Miranda-Saavedra D."/>
            <person name="Chen N."/>
            <person name="Nash P."/>
            <person name="Ginger M.L."/>
            <person name="Horn M."/>
            <person name="Schaap P."/>
            <person name="Caler L."/>
            <person name="Loftus B."/>
        </authorList>
    </citation>
    <scope>NUCLEOTIDE SEQUENCE [LARGE SCALE GENOMIC DNA]</scope>
    <source>
        <strain evidence="1 2">Neff</strain>
    </source>
</reference>
<dbReference type="KEGG" id="acan:ACA1_075330"/>
<gene>
    <name evidence="1" type="ORF">ACA1_075330</name>
</gene>
<dbReference type="EMBL" id="KB007842">
    <property type="protein sequence ID" value="ELR23954.1"/>
    <property type="molecule type" value="Genomic_DNA"/>
</dbReference>
<dbReference type="GeneID" id="14924953"/>
<dbReference type="VEuPathDB" id="AmoebaDB:ACA1_075330"/>
<evidence type="ECO:0000313" key="1">
    <source>
        <dbReference type="EMBL" id="ELR23954.1"/>
    </source>
</evidence>
<sequence>MVRFCNKLDKFILVLFCKHSQAASYMQEISNAPSHLVQFNTLMPEDYFLSFTMPAPGLWHNANQKPVKYGQKPQEAGSLKPGKYLNAFAPALPRWLLSWLATMPSL</sequence>
<evidence type="ECO:0000313" key="2">
    <source>
        <dbReference type="Proteomes" id="UP000011083"/>
    </source>
</evidence>
<dbReference type="RefSeq" id="XP_004353482.1">
    <property type="nucleotide sequence ID" value="XM_004353430.1"/>
</dbReference>
<organism evidence="1 2">
    <name type="scientific">Acanthamoeba castellanii (strain ATCC 30010 / Neff)</name>
    <dbReference type="NCBI Taxonomy" id="1257118"/>
    <lineage>
        <taxon>Eukaryota</taxon>
        <taxon>Amoebozoa</taxon>
        <taxon>Discosea</taxon>
        <taxon>Longamoebia</taxon>
        <taxon>Centramoebida</taxon>
        <taxon>Acanthamoebidae</taxon>
        <taxon>Acanthamoeba</taxon>
    </lineage>
</organism>
<name>L8HEJ8_ACACF</name>